<dbReference type="PANTHER" id="PTHR33431">
    <property type="entry name" value="ENABLED-LIKE PROTEIN (DUF1635)"/>
    <property type="match status" value="1"/>
</dbReference>
<accession>A0AAV2FRM3</accession>
<organism evidence="2 3">
    <name type="scientific">Linum trigynum</name>
    <dbReference type="NCBI Taxonomy" id="586398"/>
    <lineage>
        <taxon>Eukaryota</taxon>
        <taxon>Viridiplantae</taxon>
        <taxon>Streptophyta</taxon>
        <taxon>Embryophyta</taxon>
        <taxon>Tracheophyta</taxon>
        <taxon>Spermatophyta</taxon>
        <taxon>Magnoliopsida</taxon>
        <taxon>eudicotyledons</taxon>
        <taxon>Gunneridae</taxon>
        <taxon>Pentapetalae</taxon>
        <taxon>rosids</taxon>
        <taxon>fabids</taxon>
        <taxon>Malpighiales</taxon>
        <taxon>Linaceae</taxon>
        <taxon>Linum</taxon>
    </lineage>
</organism>
<keyword evidence="3" id="KW-1185">Reference proteome</keyword>
<evidence type="ECO:0000256" key="1">
    <source>
        <dbReference type="SAM" id="Coils"/>
    </source>
</evidence>
<name>A0AAV2FRM3_9ROSI</name>
<evidence type="ECO:0000313" key="3">
    <source>
        <dbReference type="Proteomes" id="UP001497516"/>
    </source>
</evidence>
<dbReference type="PANTHER" id="PTHR33431:SF12">
    <property type="entry name" value="HIGH MOBILITY GROUP BOX PROTEIN, PUTATIVE (DUF1635)-RELATED"/>
    <property type="match status" value="1"/>
</dbReference>
<protein>
    <submittedName>
        <fullName evidence="2">Uncharacterized protein</fullName>
    </submittedName>
</protein>
<dbReference type="AlphaFoldDB" id="A0AAV2FRM3"/>
<sequence>MEDLGSMWSYQESMDEVKQSLLYKTLELESVKAEANEKLSKYKDEMSQLIDLLKLAYQERDEAKDQVQKLLNKVMPSETNPIPHQQQPDSPILIQGKANSSITESNSLSETYNPHYSHSSSPVDSFFHDAAAAAAAVSSPEFSSINIAAAPPVMAAAKVDPFDAVIDRLVKGKALPQQGSLLQTVMEAGPLLNTLLVAGPLPRWRNPPKLQTFKIPPVSIKGCDGSGKTSAAAQLQQQKVFFGSQTCSAASMLNFGNGAASGSGFGSGWSLGSGGVSQFPVGKRQRFQ</sequence>
<dbReference type="EMBL" id="OZ034820">
    <property type="protein sequence ID" value="CAL1400597.1"/>
    <property type="molecule type" value="Genomic_DNA"/>
</dbReference>
<dbReference type="InterPro" id="IPR012862">
    <property type="entry name" value="DUF1635"/>
</dbReference>
<keyword evidence="1" id="KW-0175">Coiled coil</keyword>
<feature type="coiled-coil region" evidence="1">
    <location>
        <begin position="25"/>
        <end position="73"/>
    </location>
</feature>
<proteinExistence type="predicted"/>
<dbReference type="Pfam" id="PF07795">
    <property type="entry name" value="DUF1635"/>
    <property type="match status" value="1"/>
</dbReference>
<dbReference type="Proteomes" id="UP001497516">
    <property type="component" value="Chromosome 7"/>
</dbReference>
<evidence type="ECO:0000313" key="2">
    <source>
        <dbReference type="EMBL" id="CAL1400597.1"/>
    </source>
</evidence>
<reference evidence="2 3" key="1">
    <citation type="submission" date="2024-04" db="EMBL/GenBank/DDBJ databases">
        <authorList>
            <person name="Fracassetti M."/>
        </authorList>
    </citation>
    <scope>NUCLEOTIDE SEQUENCE [LARGE SCALE GENOMIC DNA]</scope>
</reference>
<gene>
    <name evidence="2" type="ORF">LTRI10_LOCUS40712</name>
</gene>